<sequence length="414" mass="44633">MVSPDGIGELLRTIRERADRTREQQAKRMTAAGLVCTVENLKRWETERRLPTPVWRSAIRAVYGLSDEQLDQALENTRRHRRQQRMEDDDVKRRKLFTLAAATAGFAVLPGIAQAREGIDTGLAGDGAGDLTYLEGAFERHRGGYNGRAPDAVLGEMREDLALLAAVLRRPHPSKDRADLARTAAGISGLVAIVQHDRGDQADAHRWFATAATAARESGDRRMTAWVLGRHAMVGLNYGAPGQAARVAAQARREAGARPSGAAALAAAVNARALAAVGDIPGARRAIDDVRTLAEQLDGPDGADTWFGYPTQKHHVHLSQAYTLLGDTRAAYRAQDEALTLTISPSVMTRALIAMDTAACLRVDGDPGAAADMAAAVYDRLPPAYRSGLVHSRAQLLHRHLDGAPRRLLGEALA</sequence>
<keyword evidence="2" id="KW-1185">Reference proteome</keyword>
<name>A0ABZ1QP58_9ACTN</name>
<dbReference type="GeneID" id="95502284"/>
<reference evidence="1" key="1">
    <citation type="submission" date="2022-10" db="EMBL/GenBank/DDBJ databases">
        <title>The complete genomes of actinobacterial strains from the NBC collection.</title>
        <authorList>
            <person name="Joergensen T.S."/>
            <person name="Alvarez Arevalo M."/>
            <person name="Sterndorff E.B."/>
            <person name="Faurdal D."/>
            <person name="Vuksanovic O."/>
            <person name="Mourched A.-S."/>
            <person name="Charusanti P."/>
            <person name="Shaw S."/>
            <person name="Blin K."/>
            <person name="Weber T."/>
        </authorList>
    </citation>
    <scope>NUCLEOTIDE SEQUENCE</scope>
    <source>
        <strain evidence="1">NBC_00303</strain>
        <plasmid evidence="1">unnamed1</plasmid>
    </source>
</reference>
<keyword evidence="1" id="KW-0614">Plasmid</keyword>
<geneLocation type="plasmid" evidence="1 2">
    <name>unnamed1</name>
</geneLocation>
<evidence type="ECO:0000313" key="2">
    <source>
        <dbReference type="Proteomes" id="UP001432312"/>
    </source>
</evidence>
<protein>
    <submittedName>
        <fullName evidence="1">Transcriptional regulator</fullName>
    </submittedName>
</protein>
<proteinExistence type="predicted"/>
<organism evidence="1 2">
    <name type="scientific">Streptomyces erythrochromogenes</name>
    <dbReference type="NCBI Taxonomy" id="285574"/>
    <lineage>
        <taxon>Bacteria</taxon>
        <taxon>Bacillati</taxon>
        <taxon>Actinomycetota</taxon>
        <taxon>Actinomycetes</taxon>
        <taxon>Kitasatosporales</taxon>
        <taxon>Streptomycetaceae</taxon>
        <taxon>Streptomyces</taxon>
    </lineage>
</organism>
<gene>
    <name evidence="1" type="ORF">OHA91_39555</name>
</gene>
<dbReference type="RefSeq" id="WP_328741242.1">
    <property type="nucleotide sequence ID" value="NZ_CP108037.1"/>
</dbReference>
<dbReference type="Proteomes" id="UP001432312">
    <property type="component" value="Plasmid unnamed1"/>
</dbReference>
<dbReference type="EMBL" id="CP108037">
    <property type="protein sequence ID" value="WUN84523.1"/>
    <property type="molecule type" value="Genomic_DNA"/>
</dbReference>
<evidence type="ECO:0000313" key="1">
    <source>
        <dbReference type="EMBL" id="WUN84523.1"/>
    </source>
</evidence>
<accession>A0ABZ1QP58</accession>